<dbReference type="GO" id="GO:0003676">
    <property type="term" value="F:nucleic acid binding"/>
    <property type="evidence" value="ECO:0007669"/>
    <property type="project" value="InterPro"/>
</dbReference>
<dbReference type="EMBL" id="GAMC01020691">
    <property type="protein sequence ID" value="JAB85864.1"/>
    <property type="molecule type" value="mRNA"/>
</dbReference>
<evidence type="ECO:0000256" key="1">
    <source>
        <dbReference type="PROSITE-ProRule" id="PRU00047"/>
    </source>
</evidence>
<dbReference type="InterPro" id="IPR036875">
    <property type="entry name" value="Znf_CCHC_sf"/>
</dbReference>
<evidence type="ECO:0000256" key="2">
    <source>
        <dbReference type="SAM" id="MobiDB-lite"/>
    </source>
</evidence>
<sequence length="480" mass="53138">MEINRLAQDELAYEMEARGLPVGTVEAMRKSLRASRLIERRGSVNLFQDYPFSFDEDKTAVESKLEEVEKLILSVSGGGKPSHGAKAMAKIEWCLSRIGRARPGSDGEMSQQMELKSKLLLHLTELQEVGGSEEAEEEIGSVERSGATRADPIVPPPVEIRRVVEETVESQKPVNLSKWDVHFDGEKAGMSLFAFLERVEELSEARGVSQTQLFRGAVDLFSGKALLWFRSVRKTVGSWEELVRELKLEFLHPNYDELLLDEIRRRTQGANESIGVYVAAMKIMFGRLQEPLSEKRMLGLIRANLLPFYQTQLGLVTIGSVTELVALGRQLEAVRSSVDAFVPPPSHKAKGLLEPDLAYVSAGVEVAAVAEPDPVDNFRPGSNTRCFNCRRFGHVSSECRKGIKCFGCGRLGIMKRDCPVCSAKPSGSPRPQRSTAISGGRNHNPFRSGPVRDSRADERIGNSRSSDRVVRSDNRSGNGR</sequence>
<dbReference type="OrthoDB" id="8022531at2759"/>
<dbReference type="AlphaFoldDB" id="W8AJD3"/>
<feature type="domain" description="CCHC-type" evidence="3">
    <location>
        <begin position="385"/>
        <end position="401"/>
    </location>
</feature>
<dbReference type="InterPro" id="IPR005162">
    <property type="entry name" value="Retrotrans_gag_dom"/>
</dbReference>
<dbReference type="PROSITE" id="PS50158">
    <property type="entry name" value="ZF_CCHC"/>
    <property type="match status" value="2"/>
</dbReference>
<organism evidence="4">
    <name type="scientific">Ceratitis capitata</name>
    <name type="common">Mediterranean fruit fly</name>
    <name type="synonym">Tephritis capitata</name>
    <dbReference type="NCBI Taxonomy" id="7213"/>
    <lineage>
        <taxon>Eukaryota</taxon>
        <taxon>Metazoa</taxon>
        <taxon>Ecdysozoa</taxon>
        <taxon>Arthropoda</taxon>
        <taxon>Hexapoda</taxon>
        <taxon>Insecta</taxon>
        <taxon>Pterygota</taxon>
        <taxon>Neoptera</taxon>
        <taxon>Endopterygota</taxon>
        <taxon>Diptera</taxon>
        <taxon>Brachycera</taxon>
        <taxon>Muscomorpha</taxon>
        <taxon>Tephritoidea</taxon>
        <taxon>Tephritidae</taxon>
        <taxon>Ceratitis</taxon>
        <taxon>Ceratitis</taxon>
    </lineage>
</organism>
<dbReference type="Pfam" id="PF00098">
    <property type="entry name" value="zf-CCHC"/>
    <property type="match status" value="1"/>
</dbReference>
<dbReference type="Gene3D" id="4.10.60.10">
    <property type="entry name" value="Zinc finger, CCHC-type"/>
    <property type="match status" value="1"/>
</dbReference>
<protein>
    <submittedName>
        <fullName evidence="4">Gag polyprotein</fullName>
    </submittedName>
</protein>
<dbReference type="SUPFAM" id="SSF57756">
    <property type="entry name" value="Retrovirus zinc finger-like domains"/>
    <property type="match status" value="1"/>
</dbReference>
<reference evidence="4" key="2">
    <citation type="journal article" date="2014" name="BMC Genomics">
        <title>A genomic perspective to assessing quality of mass-reared SIT flies used in Mediterranean fruit fly (Ceratitis capitata) eradication in California.</title>
        <authorList>
            <person name="Calla B."/>
            <person name="Hall B."/>
            <person name="Hou S."/>
            <person name="Geib S.M."/>
        </authorList>
    </citation>
    <scope>NUCLEOTIDE SEQUENCE</scope>
</reference>
<keyword evidence="1" id="KW-0479">Metal-binding</keyword>
<evidence type="ECO:0000313" key="4">
    <source>
        <dbReference type="EMBL" id="JAB85862.1"/>
    </source>
</evidence>
<name>W8AJD3_CERCA</name>
<dbReference type="InterPro" id="IPR001878">
    <property type="entry name" value="Znf_CCHC"/>
</dbReference>
<dbReference type="GO" id="GO:0008270">
    <property type="term" value="F:zinc ion binding"/>
    <property type="evidence" value="ECO:0007669"/>
    <property type="project" value="UniProtKB-KW"/>
</dbReference>
<gene>
    <name evidence="4" type="primary">GAG</name>
</gene>
<feature type="region of interest" description="Disordered" evidence="2">
    <location>
        <begin position="132"/>
        <end position="152"/>
    </location>
</feature>
<dbReference type="EMBL" id="GAMC01020693">
    <property type="protein sequence ID" value="JAB85862.1"/>
    <property type="molecule type" value="mRNA"/>
</dbReference>
<keyword evidence="1" id="KW-0863">Zinc-finger</keyword>
<feature type="compositionally biased region" description="Basic and acidic residues" evidence="2">
    <location>
        <begin position="450"/>
        <end position="474"/>
    </location>
</feature>
<feature type="domain" description="CCHC-type" evidence="3">
    <location>
        <begin position="404"/>
        <end position="419"/>
    </location>
</feature>
<dbReference type="SMART" id="SM00343">
    <property type="entry name" value="ZnF_C2HC"/>
    <property type="match status" value="2"/>
</dbReference>
<dbReference type="Pfam" id="PF03732">
    <property type="entry name" value="Retrotrans_gag"/>
    <property type="match status" value="1"/>
</dbReference>
<feature type="region of interest" description="Disordered" evidence="2">
    <location>
        <begin position="421"/>
        <end position="480"/>
    </location>
</feature>
<reference evidence="4" key="1">
    <citation type="submission" date="2013-07" db="EMBL/GenBank/DDBJ databases">
        <authorList>
            <person name="Geib S."/>
        </authorList>
    </citation>
    <scope>NUCLEOTIDE SEQUENCE</scope>
</reference>
<evidence type="ECO:0000259" key="3">
    <source>
        <dbReference type="PROSITE" id="PS50158"/>
    </source>
</evidence>
<proteinExistence type="evidence at transcript level"/>
<accession>W8AJD3</accession>
<keyword evidence="1" id="KW-0862">Zinc</keyword>